<reference evidence="1" key="1">
    <citation type="journal article" date="2015" name="Front. Microbiol.">
        <title>Combining genomic sequencing methods to explore viral diversity and reveal potential virus-host interactions.</title>
        <authorList>
            <person name="Chow C.E."/>
            <person name="Winget D.M."/>
            <person name="White R.A.III."/>
            <person name="Hallam S.J."/>
            <person name="Suttle C.A."/>
        </authorList>
    </citation>
    <scope>NUCLEOTIDE SEQUENCE</scope>
    <source>
        <strain evidence="1">Anoxic3_9</strain>
    </source>
</reference>
<accession>A0A0F7L679</accession>
<protein>
    <submittedName>
        <fullName evidence="1">Uncharacterized protein</fullName>
    </submittedName>
</protein>
<proteinExistence type="predicted"/>
<reference evidence="1" key="2">
    <citation type="submission" date="2015-03" db="EMBL/GenBank/DDBJ databases">
        <authorList>
            <person name="Chow C.-E.T."/>
            <person name="Winget D.M."/>
            <person name="White R.A.III."/>
            <person name="Hallam S.J."/>
            <person name="Suttle C.A."/>
        </authorList>
    </citation>
    <scope>NUCLEOTIDE SEQUENCE</scope>
    <source>
        <strain evidence="1">Anoxic3_9</strain>
    </source>
</reference>
<sequence>MSFIYIQNPAPLGGTMWTEKARYCSRMTRTLMQKSALFLICLESAPARMKVL</sequence>
<dbReference type="EMBL" id="KR029584">
    <property type="protein sequence ID" value="AKH46526.1"/>
    <property type="molecule type" value="Genomic_DNA"/>
</dbReference>
<name>A0A0F7L679_9VIRU</name>
<organism evidence="1">
    <name type="scientific">uncultured marine virus</name>
    <dbReference type="NCBI Taxonomy" id="186617"/>
    <lineage>
        <taxon>Viruses</taxon>
        <taxon>environmental samples</taxon>
    </lineage>
</organism>
<evidence type="ECO:0000313" key="1">
    <source>
        <dbReference type="EMBL" id="AKH46526.1"/>
    </source>
</evidence>